<dbReference type="SUPFAM" id="SSF46785">
    <property type="entry name" value="Winged helix' DNA-binding domain"/>
    <property type="match status" value="1"/>
</dbReference>
<organism evidence="5 6">
    <name type="scientific">Arthrobacter gyeryongensis</name>
    <dbReference type="NCBI Taxonomy" id="1650592"/>
    <lineage>
        <taxon>Bacteria</taxon>
        <taxon>Bacillati</taxon>
        <taxon>Actinomycetota</taxon>
        <taxon>Actinomycetes</taxon>
        <taxon>Micrococcales</taxon>
        <taxon>Micrococcaceae</taxon>
        <taxon>Arthrobacter</taxon>
    </lineage>
</organism>
<dbReference type="InterPro" id="IPR000524">
    <property type="entry name" value="Tscrpt_reg_HTH_GntR"/>
</dbReference>
<dbReference type="SMART" id="SM00895">
    <property type="entry name" value="FCD"/>
    <property type="match status" value="1"/>
</dbReference>
<evidence type="ECO:0000256" key="3">
    <source>
        <dbReference type="ARBA" id="ARBA00023163"/>
    </source>
</evidence>
<evidence type="ECO:0000313" key="5">
    <source>
        <dbReference type="EMBL" id="GAA5194540.1"/>
    </source>
</evidence>
<name>A0ABP9SGP9_9MICC</name>
<dbReference type="PANTHER" id="PTHR43537:SF5">
    <property type="entry name" value="UXU OPERON TRANSCRIPTIONAL REGULATOR"/>
    <property type="match status" value="1"/>
</dbReference>
<gene>
    <name evidence="5" type="ORF">GCM10023346_22240</name>
</gene>
<dbReference type="EMBL" id="BAABKK010000012">
    <property type="protein sequence ID" value="GAA5194540.1"/>
    <property type="molecule type" value="Genomic_DNA"/>
</dbReference>
<keyword evidence="3" id="KW-0804">Transcription</keyword>
<dbReference type="InterPro" id="IPR036390">
    <property type="entry name" value="WH_DNA-bd_sf"/>
</dbReference>
<dbReference type="Pfam" id="PF07729">
    <property type="entry name" value="FCD"/>
    <property type="match status" value="1"/>
</dbReference>
<proteinExistence type="predicted"/>
<evidence type="ECO:0000256" key="1">
    <source>
        <dbReference type="ARBA" id="ARBA00023015"/>
    </source>
</evidence>
<sequence length="222" mass="24564">MTGDRMGTMRLQTTGTLGQIAYGELREKLITLEIPPGHPLNEVQLAASLGVGRTAIREALTRLECDHLVASYPRKGTFATMVDLAELAEVSEVRMVLEPLAAGRAARTANPDLRNELSQRAAFLEQLDPALDQRSLMQHDMAVHRLIYRAAGSSRLEEILVRYDNLATRIWCFLLDKLPPVYEEIKEIAILLRAIASGDDERASSLALESIAAFDATVRKVI</sequence>
<evidence type="ECO:0000256" key="2">
    <source>
        <dbReference type="ARBA" id="ARBA00023125"/>
    </source>
</evidence>
<keyword evidence="1" id="KW-0805">Transcription regulation</keyword>
<dbReference type="Pfam" id="PF00392">
    <property type="entry name" value="GntR"/>
    <property type="match status" value="1"/>
</dbReference>
<keyword evidence="2" id="KW-0238">DNA-binding</keyword>
<reference evidence="6" key="1">
    <citation type="journal article" date="2019" name="Int. J. Syst. Evol. Microbiol.">
        <title>The Global Catalogue of Microorganisms (GCM) 10K type strain sequencing project: providing services to taxonomists for standard genome sequencing and annotation.</title>
        <authorList>
            <consortium name="The Broad Institute Genomics Platform"/>
            <consortium name="The Broad Institute Genome Sequencing Center for Infectious Disease"/>
            <person name="Wu L."/>
            <person name="Ma J."/>
        </authorList>
    </citation>
    <scope>NUCLEOTIDE SEQUENCE [LARGE SCALE GENOMIC DNA]</scope>
    <source>
        <strain evidence="6">JCM 18514</strain>
    </source>
</reference>
<dbReference type="SUPFAM" id="SSF48008">
    <property type="entry name" value="GntR ligand-binding domain-like"/>
    <property type="match status" value="1"/>
</dbReference>
<evidence type="ECO:0000313" key="6">
    <source>
        <dbReference type="Proteomes" id="UP001500200"/>
    </source>
</evidence>
<dbReference type="InterPro" id="IPR008920">
    <property type="entry name" value="TF_FadR/GntR_C"/>
</dbReference>
<dbReference type="Gene3D" id="1.10.10.10">
    <property type="entry name" value="Winged helix-like DNA-binding domain superfamily/Winged helix DNA-binding domain"/>
    <property type="match status" value="1"/>
</dbReference>
<dbReference type="SMART" id="SM00345">
    <property type="entry name" value="HTH_GNTR"/>
    <property type="match status" value="1"/>
</dbReference>
<dbReference type="InterPro" id="IPR011711">
    <property type="entry name" value="GntR_C"/>
</dbReference>
<dbReference type="PROSITE" id="PS50949">
    <property type="entry name" value="HTH_GNTR"/>
    <property type="match status" value="1"/>
</dbReference>
<comment type="caution">
    <text evidence="5">The sequence shown here is derived from an EMBL/GenBank/DDBJ whole genome shotgun (WGS) entry which is preliminary data.</text>
</comment>
<dbReference type="PANTHER" id="PTHR43537">
    <property type="entry name" value="TRANSCRIPTIONAL REGULATOR, GNTR FAMILY"/>
    <property type="match status" value="1"/>
</dbReference>
<accession>A0ABP9SGP9</accession>
<protein>
    <submittedName>
        <fullName evidence="5">GntR family transcriptional regulator</fullName>
    </submittedName>
</protein>
<dbReference type="Gene3D" id="1.20.120.530">
    <property type="entry name" value="GntR ligand-binding domain-like"/>
    <property type="match status" value="1"/>
</dbReference>
<dbReference type="Proteomes" id="UP001500200">
    <property type="component" value="Unassembled WGS sequence"/>
</dbReference>
<evidence type="ECO:0000259" key="4">
    <source>
        <dbReference type="PROSITE" id="PS50949"/>
    </source>
</evidence>
<dbReference type="RefSeq" id="WP_345449431.1">
    <property type="nucleotide sequence ID" value="NZ_BAABKK010000012.1"/>
</dbReference>
<dbReference type="InterPro" id="IPR036388">
    <property type="entry name" value="WH-like_DNA-bd_sf"/>
</dbReference>
<keyword evidence="6" id="KW-1185">Reference proteome</keyword>
<feature type="domain" description="HTH gntR-type" evidence="4">
    <location>
        <begin position="15"/>
        <end position="82"/>
    </location>
</feature>